<proteinExistence type="inferred from homology"/>
<dbReference type="PANTHER" id="PTHR33365:SF7">
    <property type="entry name" value="TAT PATHWAY SIGNAL SEQUENCE"/>
    <property type="match status" value="1"/>
</dbReference>
<name>A0A9P4MRM6_9PLEO</name>
<comment type="similarity">
    <text evidence="1">Belongs to the ustYa family.</text>
</comment>
<evidence type="ECO:0000313" key="3">
    <source>
        <dbReference type="Proteomes" id="UP000799536"/>
    </source>
</evidence>
<organism evidence="2 3">
    <name type="scientific">Delitschia confertaspora ATCC 74209</name>
    <dbReference type="NCBI Taxonomy" id="1513339"/>
    <lineage>
        <taxon>Eukaryota</taxon>
        <taxon>Fungi</taxon>
        <taxon>Dikarya</taxon>
        <taxon>Ascomycota</taxon>
        <taxon>Pezizomycotina</taxon>
        <taxon>Dothideomycetes</taxon>
        <taxon>Pleosporomycetidae</taxon>
        <taxon>Pleosporales</taxon>
        <taxon>Delitschiaceae</taxon>
        <taxon>Delitschia</taxon>
    </lineage>
</organism>
<dbReference type="OrthoDB" id="3687641at2759"/>
<comment type="caution">
    <text evidence="2">The sequence shown here is derived from an EMBL/GenBank/DDBJ whole genome shotgun (WGS) entry which is preliminary data.</text>
</comment>
<dbReference type="Pfam" id="PF11807">
    <property type="entry name" value="UstYa"/>
    <property type="match status" value="1"/>
</dbReference>
<reference evidence="2" key="1">
    <citation type="journal article" date="2020" name="Stud. Mycol.">
        <title>101 Dothideomycetes genomes: a test case for predicting lifestyles and emergence of pathogens.</title>
        <authorList>
            <person name="Haridas S."/>
            <person name="Albert R."/>
            <person name="Binder M."/>
            <person name="Bloem J."/>
            <person name="Labutti K."/>
            <person name="Salamov A."/>
            <person name="Andreopoulos B."/>
            <person name="Baker S."/>
            <person name="Barry K."/>
            <person name="Bills G."/>
            <person name="Bluhm B."/>
            <person name="Cannon C."/>
            <person name="Castanera R."/>
            <person name="Culley D."/>
            <person name="Daum C."/>
            <person name="Ezra D."/>
            <person name="Gonzalez J."/>
            <person name="Henrissat B."/>
            <person name="Kuo A."/>
            <person name="Liang C."/>
            <person name="Lipzen A."/>
            <person name="Lutzoni F."/>
            <person name="Magnuson J."/>
            <person name="Mondo S."/>
            <person name="Nolan M."/>
            <person name="Ohm R."/>
            <person name="Pangilinan J."/>
            <person name="Park H.-J."/>
            <person name="Ramirez L."/>
            <person name="Alfaro M."/>
            <person name="Sun H."/>
            <person name="Tritt A."/>
            <person name="Yoshinaga Y."/>
            <person name="Zwiers L.-H."/>
            <person name="Turgeon B."/>
            <person name="Goodwin S."/>
            <person name="Spatafora J."/>
            <person name="Crous P."/>
            <person name="Grigoriev I."/>
        </authorList>
    </citation>
    <scope>NUCLEOTIDE SEQUENCE</scope>
    <source>
        <strain evidence="2">ATCC 74209</strain>
    </source>
</reference>
<dbReference type="InterPro" id="IPR021765">
    <property type="entry name" value="UstYa-like"/>
</dbReference>
<sequence length="252" mass="29467">MDPVNYSVLLEEDHDSHDYKADPSILSPKAISIIGRKLKYHRILSFLLLLTNICFFGLWQKSKAISTTCIRPELVYTPAKNIIRYEKKRLFRDIENNVYTGEPRPEHDEAWAKLIEPITIKVSERDLNAINATSIAFKDGSGYIAETAVYHELHCIKRVRRHLHLSHYYPNMTEDQRLREGPHIDHCLEYWREAAMCRGDTTLATFQWAEGKPFSHVYSDHECVNWKLLDIWARGRMVDMSTYDMLEGILVK</sequence>
<dbReference type="AlphaFoldDB" id="A0A9P4MRM6"/>
<evidence type="ECO:0000256" key="1">
    <source>
        <dbReference type="ARBA" id="ARBA00035112"/>
    </source>
</evidence>
<dbReference type="Proteomes" id="UP000799536">
    <property type="component" value="Unassembled WGS sequence"/>
</dbReference>
<dbReference type="PANTHER" id="PTHR33365">
    <property type="entry name" value="YALI0B05434P"/>
    <property type="match status" value="1"/>
</dbReference>
<dbReference type="GO" id="GO:0043386">
    <property type="term" value="P:mycotoxin biosynthetic process"/>
    <property type="evidence" value="ECO:0007669"/>
    <property type="project" value="InterPro"/>
</dbReference>
<protein>
    <submittedName>
        <fullName evidence="2">Uncharacterized protein</fullName>
    </submittedName>
</protein>
<dbReference type="EMBL" id="ML994275">
    <property type="protein sequence ID" value="KAF2197123.1"/>
    <property type="molecule type" value="Genomic_DNA"/>
</dbReference>
<keyword evidence="3" id="KW-1185">Reference proteome</keyword>
<accession>A0A9P4MRM6</accession>
<gene>
    <name evidence="2" type="ORF">GQ43DRAFT_381725</name>
</gene>
<evidence type="ECO:0000313" key="2">
    <source>
        <dbReference type="EMBL" id="KAF2197123.1"/>
    </source>
</evidence>